<name>A0ABP0K5I1_9DINO</name>
<accession>A0ABP0K5I1</accession>
<dbReference type="EMBL" id="CAXAMN010007502">
    <property type="protein sequence ID" value="CAK9021801.1"/>
    <property type="molecule type" value="Genomic_DNA"/>
</dbReference>
<organism evidence="1 2">
    <name type="scientific">Durusdinium trenchii</name>
    <dbReference type="NCBI Taxonomy" id="1381693"/>
    <lineage>
        <taxon>Eukaryota</taxon>
        <taxon>Sar</taxon>
        <taxon>Alveolata</taxon>
        <taxon>Dinophyceae</taxon>
        <taxon>Suessiales</taxon>
        <taxon>Symbiodiniaceae</taxon>
        <taxon>Durusdinium</taxon>
    </lineage>
</organism>
<protein>
    <submittedName>
        <fullName evidence="1">Uncharacterized protein</fullName>
    </submittedName>
</protein>
<dbReference type="Proteomes" id="UP001642484">
    <property type="component" value="Unassembled WGS sequence"/>
</dbReference>
<proteinExistence type="predicted"/>
<reference evidence="1 2" key="1">
    <citation type="submission" date="2024-02" db="EMBL/GenBank/DDBJ databases">
        <authorList>
            <person name="Chen Y."/>
            <person name="Shah S."/>
            <person name="Dougan E. K."/>
            <person name="Thang M."/>
            <person name="Chan C."/>
        </authorList>
    </citation>
    <scope>NUCLEOTIDE SEQUENCE [LARGE SCALE GENOMIC DNA]</scope>
</reference>
<sequence length="113" mass="13280">MDPLSDERRARILEIKRAFEDENVIKIPIIQRYELAKEQLRLYQKERVFFSGYFQALTNCVQLSQSAHEEPQERRHLAELAVHHVKVFFPQNDHLLKECHKALGLTSAEPNLA</sequence>
<gene>
    <name evidence="1" type="ORF">CCMP2556_LOCUS14572</name>
</gene>
<comment type="caution">
    <text evidence="1">The sequence shown here is derived from an EMBL/GenBank/DDBJ whole genome shotgun (WGS) entry which is preliminary data.</text>
</comment>
<evidence type="ECO:0000313" key="2">
    <source>
        <dbReference type="Proteomes" id="UP001642484"/>
    </source>
</evidence>
<keyword evidence="2" id="KW-1185">Reference proteome</keyword>
<evidence type="ECO:0000313" key="1">
    <source>
        <dbReference type="EMBL" id="CAK9021801.1"/>
    </source>
</evidence>